<dbReference type="EMBL" id="AP024238">
    <property type="protein sequence ID" value="BCO28502.1"/>
    <property type="molecule type" value="Genomic_DNA"/>
</dbReference>
<keyword evidence="5 13" id="KW-0597">Phosphoprotein</keyword>
<dbReference type="InterPro" id="IPR035965">
    <property type="entry name" value="PAS-like_dom_sf"/>
</dbReference>
<accession>A0ABN6D8Z6</accession>
<keyword evidence="6 14" id="KW-0812">Transmembrane</keyword>
<dbReference type="Gene3D" id="3.30.450.20">
    <property type="entry name" value="PAS domain"/>
    <property type="match status" value="3"/>
</dbReference>
<comment type="subcellular location">
    <subcellularLocation>
        <location evidence="2">Cell membrane</location>
        <topology evidence="2">Multi-pass membrane protein</topology>
    </subcellularLocation>
</comment>
<keyword evidence="8" id="KW-0067">ATP-binding</keyword>
<dbReference type="InterPro" id="IPR036097">
    <property type="entry name" value="HisK_dim/P_sf"/>
</dbReference>
<dbReference type="SUPFAM" id="SSF55785">
    <property type="entry name" value="PYP-like sensor domain (PAS domain)"/>
    <property type="match status" value="3"/>
</dbReference>
<feature type="domain" description="PAS" evidence="17">
    <location>
        <begin position="415"/>
        <end position="453"/>
    </location>
</feature>
<dbReference type="InterPro" id="IPR003661">
    <property type="entry name" value="HisK_dim/P_dom"/>
</dbReference>
<organism evidence="20 21">
    <name type="scientific">Rhodoferax lithotrophicus</name>
    <dbReference type="NCBI Taxonomy" id="2798804"/>
    <lineage>
        <taxon>Bacteria</taxon>
        <taxon>Pseudomonadati</taxon>
        <taxon>Pseudomonadota</taxon>
        <taxon>Betaproteobacteria</taxon>
        <taxon>Burkholderiales</taxon>
        <taxon>Comamonadaceae</taxon>
        <taxon>Rhodoferax</taxon>
    </lineage>
</organism>
<dbReference type="PROSITE" id="PS50110">
    <property type="entry name" value="RESPONSE_REGULATORY"/>
    <property type="match status" value="1"/>
</dbReference>
<evidence type="ECO:0000256" key="4">
    <source>
        <dbReference type="ARBA" id="ARBA00022475"/>
    </source>
</evidence>
<dbReference type="Pfam" id="PF13426">
    <property type="entry name" value="PAS_9"/>
    <property type="match status" value="2"/>
</dbReference>
<keyword evidence="4" id="KW-1003">Cell membrane</keyword>
<feature type="domain" description="Response regulatory" evidence="16">
    <location>
        <begin position="940"/>
        <end position="1065"/>
    </location>
</feature>
<feature type="modified residue" description="4-aspartylphosphate" evidence="13">
    <location>
        <position position="995"/>
    </location>
</feature>
<dbReference type="Pfam" id="PF00512">
    <property type="entry name" value="HisKA"/>
    <property type="match status" value="1"/>
</dbReference>
<dbReference type="Gene3D" id="1.10.287.130">
    <property type="match status" value="1"/>
</dbReference>
<evidence type="ECO:0000313" key="20">
    <source>
        <dbReference type="EMBL" id="BCO28502.1"/>
    </source>
</evidence>
<keyword evidence="7" id="KW-0547">Nucleotide-binding</keyword>
<evidence type="ECO:0000256" key="1">
    <source>
        <dbReference type="ARBA" id="ARBA00000085"/>
    </source>
</evidence>
<dbReference type="InterPro" id="IPR005467">
    <property type="entry name" value="His_kinase_dom"/>
</dbReference>
<dbReference type="InterPro" id="IPR004358">
    <property type="entry name" value="Sig_transdc_His_kin-like_C"/>
</dbReference>
<dbReference type="InterPro" id="IPR001789">
    <property type="entry name" value="Sig_transdc_resp-reg_receiver"/>
</dbReference>
<feature type="domain" description="PAC" evidence="18">
    <location>
        <begin position="479"/>
        <end position="532"/>
    </location>
</feature>
<reference evidence="20 21" key="1">
    <citation type="journal article" date="2021" name="Microbiol. Spectr.">
        <title>A Single Bacterium Capable of Oxidation and Reduction of Iron at Circumneutral pH.</title>
        <authorList>
            <person name="Kato S."/>
            <person name="Ohkuma M."/>
        </authorList>
    </citation>
    <scope>NUCLEOTIDE SEQUENCE [LARGE SCALE GENOMIC DNA]</scope>
    <source>
        <strain evidence="20 21">MIZ03</strain>
    </source>
</reference>
<evidence type="ECO:0000256" key="13">
    <source>
        <dbReference type="PROSITE-ProRule" id="PRU00169"/>
    </source>
</evidence>
<dbReference type="GO" id="GO:0016301">
    <property type="term" value="F:kinase activity"/>
    <property type="evidence" value="ECO:0007669"/>
    <property type="project" value="UniProtKB-KW"/>
</dbReference>
<dbReference type="InterPro" id="IPR013656">
    <property type="entry name" value="PAS_4"/>
</dbReference>
<evidence type="ECO:0000259" key="16">
    <source>
        <dbReference type="PROSITE" id="PS50110"/>
    </source>
</evidence>
<evidence type="ECO:0000256" key="7">
    <source>
        <dbReference type="ARBA" id="ARBA00022741"/>
    </source>
</evidence>
<dbReference type="CDD" id="cd17546">
    <property type="entry name" value="REC_hyHK_CKI1_RcsC-like"/>
    <property type="match status" value="1"/>
</dbReference>
<dbReference type="PANTHER" id="PTHR45339">
    <property type="entry name" value="HYBRID SIGNAL TRANSDUCTION HISTIDINE KINASE J"/>
    <property type="match status" value="1"/>
</dbReference>
<comment type="catalytic activity">
    <reaction evidence="1">
        <text>ATP + protein L-histidine = ADP + protein N-phospho-L-histidine.</text>
        <dbReference type="EC" id="2.7.13.3"/>
    </reaction>
</comment>
<dbReference type="CDD" id="cd00130">
    <property type="entry name" value="PAS"/>
    <property type="match status" value="3"/>
</dbReference>
<dbReference type="NCBIfam" id="TIGR00229">
    <property type="entry name" value="sensory_box"/>
    <property type="match status" value="3"/>
</dbReference>
<feature type="domain" description="PAC" evidence="18">
    <location>
        <begin position="607"/>
        <end position="659"/>
    </location>
</feature>
<evidence type="ECO:0000256" key="5">
    <source>
        <dbReference type="ARBA" id="ARBA00022553"/>
    </source>
</evidence>
<sequence>MIPTHKPHEEAKPVSPLLTRLDRPLEWLFGIFLLCLFLVFGLRGYFSNLESEIKQLGANERARLFVGEEIVRSIQALEKDIYSMALTQNSTGFQRISQSVNTHLSKLKNDLDVLQVGGVSTRQMQLNLDSAEQMVREARYTPPADGSAVVMELLEIAPQLNTIGLKKEALGLLLQRRWNTIENEDRDGFYQVEEEIALLLKQIPPYFERLHENANRLFLEGDQRLKVLDNNLQSRTEHLQQIETGLISLVVILGGLSGILFMRRLTAALRSAEIAKQDAEQQRAQNDTMLNTLGDGVYATDMQGAITFINRVGEHILGWSAAELQGKPAHQAIHATYPDGTHFPQEKCPLIKVLDQGMAVDGEEHFVNRLGRHIPVSYRSSPLLKDGKIAGSLVSFHDISERIESEARIRLQQAALDAAANMIVITNRAGIIEYVNPAFCKITGYEPDEVVGEHSRKLSSGQHERGFYQQMWQALLEGRSWEGELTNRRKNGEIYSEQMTITPIIEGGEVAHFVAIKRDISEEIRTRTQLKLIEAAIQDTDQGIHIMDALPHEQGPIIQYINAGFCRISGYSRDEVLGQRAGFMRSPDADVAKFAQISQAMSEGASITLEMNYLRKDRTPFVGELHLSPVHSDNGIVSHYIGLLSDIELRKQAERALHEARDQALENSRLKSEFLSTMSHEIRTPMNGIIGMTDLLLDTQLDAEQRDFTSIVRDSAQALLVIINDILDFSKIEAGKLDIEVTALAIQPLVQGSIELLTARAQEKSLRLTSQLDPSLPHYLRGDPTRLRQVLLNLLSNAIKFTHQGQVELTVVRVAGTPEMVRFEVHDTGIGISPATQARLFQSFTQADSSTTRKYGGTGLGLAICKRLVELMGGTIGIHSQVNQGSTFWFTLPLEPVNTAEGALTAGDEVMDDAWEMLAPSPEMTESGTTTRHTPGDRGLILLAEDNLINQKVAQLQVTQMGYTLHIVNNGQEAVQAVEAAVARQVNMYAAVLMDCQMPVLDGFEATALIRKAEQDNARPHMPIIAMTANAMQGDREHCLSAGMDDYLSKPIRPGQLRQLLEQWVQTPGTPQAPLATRPPRPPEVPDGVKMGVLINFDYLNDIFGDDTETITRLLTLFKQTTDVLMNKLAMALQEQDTSGVCSLAHELKGSCGNMGLERMARLASELEARAEDRLWPQANVLQQHLSQAYADTLAASKNAR</sequence>
<feature type="modified residue" description="Phosphohistidine" evidence="12">
    <location>
        <position position="1146"/>
    </location>
</feature>
<keyword evidence="10" id="KW-0902">Two-component regulatory system</keyword>
<dbReference type="CDD" id="cd00088">
    <property type="entry name" value="HPT"/>
    <property type="match status" value="1"/>
</dbReference>
<dbReference type="PRINTS" id="PR00344">
    <property type="entry name" value="BCTRLSENSOR"/>
</dbReference>
<evidence type="ECO:0000256" key="10">
    <source>
        <dbReference type="ARBA" id="ARBA00023012"/>
    </source>
</evidence>
<evidence type="ECO:0000259" key="15">
    <source>
        <dbReference type="PROSITE" id="PS50109"/>
    </source>
</evidence>
<dbReference type="InterPro" id="IPR011006">
    <property type="entry name" value="CheY-like_superfamily"/>
</dbReference>
<keyword evidence="9 14" id="KW-1133">Transmembrane helix</keyword>
<dbReference type="PROSITE" id="PS50113">
    <property type="entry name" value="PAC"/>
    <property type="match status" value="2"/>
</dbReference>
<dbReference type="SUPFAM" id="SSF47226">
    <property type="entry name" value="Histidine-containing phosphotransfer domain, HPT domain"/>
    <property type="match status" value="1"/>
</dbReference>
<keyword evidence="11 14" id="KW-0472">Membrane</keyword>
<dbReference type="InterPro" id="IPR008207">
    <property type="entry name" value="Sig_transdc_His_kin_Hpt_dom"/>
</dbReference>
<evidence type="ECO:0000313" key="21">
    <source>
        <dbReference type="Proteomes" id="UP000824366"/>
    </source>
</evidence>
<evidence type="ECO:0000256" key="2">
    <source>
        <dbReference type="ARBA" id="ARBA00004651"/>
    </source>
</evidence>
<dbReference type="Gene3D" id="3.40.50.2300">
    <property type="match status" value="1"/>
</dbReference>
<name>A0ABN6D8Z6_9BURK</name>
<gene>
    <name evidence="20" type="ORF">MIZ03_3408</name>
</gene>
<dbReference type="CDD" id="cd16922">
    <property type="entry name" value="HATPase_EvgS-ArcB-TorS-like"/>
    <property type="match status" value="1"/>
</dbReference>
<dbReference type="CDD" id="cd00082">
    <property type="entry name" value="HisKA"/>
    <property type="match status" value="1"/>
</dbReference>
<feature type="domain" description="PAS" evidence="17">
    <location>
        <begin position="529"/>
        <end position="604"/>
    </location>
</feature>
<dbReference type="SUPFAM" id="SSF47384">
    <property type="entry name" value="Homodimeric domain of signal transducing histidine kinase"/>
    <property type="match status" value="1"/>
</dbReference>
<dbReference type="RefSeq" id="WP_223904447.1">
    <property type="nucleotide sequence ID" value="NZ_AP024238.1"/>
</dbReference>
<evidence type="ECO:0000259" key="19">
    <source>
        <dbReference type="PROSITE" id="PS50894"/>
    </source>
</evidence>
<feature type="domain" description="HPt" evidence="19">
    <location>
        <begin position="1107"/>
        <end position="1201"/>
    </location>
</feature>
<evidence type="ECO:0000256" key="14">
    <source>
        <dbReference type="SAM" id="Phobius"/>
    </source>
</evidence>
<dbReference type="Pfam" id="PF00072">
    <property type="entry name" value="Response_reg"/>
    <property type="match status" value="1"/>
</dbReference>
<keyword evidence="20" id="KW-0808">Transferase</keyword>
<dbReference type="SMART" id="SM00448">
    <property type="entry name" value="REC"/>
    <property type="match status" value="1"/>
</dbReference>
<dbReference type="Pfam" id="PF02518">
    <property type="entry name" value="HATPase_c"/>
    <property type="match status" value="1"/>
</dbReference>
<dbReference type="InterPro" id="IPR000700">
    <property type="entry name" value="PAS-assoc_C"/>
</dbReference>
<dbReference type="InterPro" id="IPR036890">
    <property type="entry name" value="HATPase_C_sf"/>
</dbReference>
<dbReference type="InterPro" id="IPR003594">
    <property type="entry name" value="HATPase_dom"/>
</dbReference>
<evidence type="ECO:0000256" key="3">
    <source>
        <dbReference type="ARBA" id="ARBA00012438"/>
    </source>
</evidence>
<evidence type="ECO:0000256" key="11">
    <source>
        <dbReference type="ARBA" id="ARBA00023136"/>
    </source>
</evidence>
<dbReference type="PANTHER" id="PTHR45339:SF1">
    <property type="entry name" value="HYBRID SIGNAL TRANSDUCTION HISTIDINE KINASE J"/>
    <property type="match status" value="1"/>
</dbReference>
<dbReference type="PROSITE" id="PS50109">
    <property type="entry name" value="HIS_KIN"/>
    <property type="match status" value="1"/>
</dbReference>
<proteinExistence type="predicted"/>
<feature type="domain" description="PAS" evidence="17">
    <location>
        <begin position="282"/>
        <end position="357"/>
    </location>
</feature>
<dbReference type="PROSITE" id="PS50894">
    <property type="entry name" value="HPT"/>
    <property type="match status" value="1"/>
</dbReference>
<evidence type="ECO:0000256" key="9">
    <source>
        <dbReference type="ARBA" id="ARBA00022989"/>
    </source>
</evidence>
<dbReference type="Pfam" id="PF08448">
    <property type="entry name" value="PAS_4"/>
    <property type="match status" value="1"/>
</dbReference>
<dbReference type="EC" id="2.7.13.3" evidence="3"/>
<protein>
    <recommendedName>
        <fullName evidence="3">histidine kinase</fullName>
        <ecNumber evidence="3">2.7.13.3</ecNumber>
    </recommendedName>
</protein>
<dbReference type="SMART" id="SM00388">
    <property type="entry name" value="HisKA"/>
    <property type="match status" value="1"/>
</dbReference>
<keyword evidence="20" id="KW-0418">Kinase</keyword>
<feature type="transmembrane region" description="Helical" evidence="14">
    <location>
        <begin position="27"/>
        <end position="46"/>
    </location>
</feature>
<dbReference type="SMART" id="SM00091">
    <property type="entry name" value="PAS"/>
    <property type="match status" value="3"/>
</dbReference>
<dbReference type="InterPro" id="IPR000014">
    <property type="entry name" value="PAS"/>
</dbReference>
<dbReference type="Gene3D" id="1.20.120.160">
    <property type="entry name" value="HPT domain"/>
    <property type="match status" value="1"/>
</dbReference>
<dbReference type="InterPro" id="IPR001610">
    <property type="entry name" value="PAC"/>
</dbReference>
<feature type="transmembrane region" description="Helical" evidence="14">
    <location>
        <begin position="244"/>
        <end position="262"/>
    </location>
</feature>
<evidence type="ECO:0000259" key="18">
    <source>
        <dbReference type="PROSITE" id="PS50113"/>
    </source>
</evidence>
<evidence type="ECO:0000256" key="6">
    <source>
        <dbReference type="ARBA" id="ARBA00022692"/>
    </source>
</evidence>
<dbReference type="Proteomes" id="UP000824366">
    <property type="component" value="Chromosome"/>
</dbReference>
<keyword evidence="21" id="KW-1185">Reference proteome</keyword>
<feature type="domain" description="Histidine kinase" evidence="15">
    <location>
        <begin position="677"/>
        <end position="896"/>
    </location>
</feature>
<dbReference type="InterPro" id="IPR036641">
    <property type="entry name" value="HPT_dom_sf"/>
</dbReference>
<dbReference type="PROSITE" id="PS50112">
    <property type="entry name" value="PAS"/>
    <property type="match status" value="3"/>
</dbReference>
<dbReference type="SUPFAM" id="SSF55874">
    <property type="entry name" value="ATPase domain of HSP90 chaperone/DNA topoisomerase II/histidine kinase"/>
    <property type="match status" value="1"/>
</dbReference>
<dbReference type="Pfam" id="PF01627">
    <property type="entry name" value="Hpt"/>
    <property type="match status" value="1"/>
</dbReference>
<dbReference type="Gene3D" id="3.30.565.10">
    <property type="entry name" value="Histidine kinase-like ATPase, C-terminal domain"/>
    <property type="match status" value="1"/>
</dbReference>
<evidence type="ECO:0000256" key="8">
    <source>
        <dbReference type="ARBA" id="ARBA00022840"/>
    </source>
</evidence>
<dbReference type="SMART" id="SM00387">
    <property type="entry name" value="HATPase_c"/>
    <property type="match status" value="1"/>
</dbReference>
<dbReference type="SUPFAM" id="SSF52172">
    <property type="entry name" value="CheY-like"/>
    <property type="match status" value="1"/>
</dbReference>
<evidence type="ECO:0000259" key="17">
    <source>
        <dbReference type="PROSITE" id="PS50112"/>
    </source>
</evidence>
<evidence type="ECO:0000256" key="12">
    <source>
        <dbReference type="PROSITE-ProRule" id="PRU00110"/>
    </source>
</evidence>
<dbReference type="SMART" id="SM00086">
    <property type="entry name" value="PAC"/>
    <property type="match status" value="3"/>
</dbReference>